<reference evidence="2" key="1">
    <citation type="journal article" date="2023" name="G3 (Bethesda)">
        <title>Genome assembly and association tests identify interacting loci associated with vigor, precocity, and sex in interspecific pistachio rootstocks.</title>
        <authorList>
            <person name="Palmer W."/>
            <person name="Jacygrad E."/>
            <person name="Sagayaradj S."/>
            <person name="Cavanaugh K."/>
            <person name="Han R."/>
            <person name="Bertier L."/>
            <person name="Beede B."/>
            <person name="Kafkas S."/>
            <person name="Golino D."/>
            <person name="Preece J."/>
            <person name="Michelmore R."/>
        </authorList>
    </citation>
    <scope>NUCLEOTIDE SEQUENCE [LARGE SCALE GENOMIC DNA]</scope>
</reference>
<organism evidence="1 2">
    <name type="scientific">Pistacia atlantica</name>
    <dbReference type="NCBI Taxonomy" id="434234"/>
    <lineage>
        <taxon>Eukaryota</taxon>
        <taxon>Viridiplantae</taxon>
        <taxon>Streptophyta</taxon>
        <taxon>Embryophyta</taxon>
        <taxon>Tracheophyta</taxon>
        <taxon>Spermatophyta</taxon>
        <taxon>Magnoliopsida</taxon>
        <taxon>eudicotyledons</taxon>
        <taxon>Gunneridae</taxon>
        <taxon>Pentapetalae</taxon>
        <taxon>rosids</taxon>
        <taxon>malvids</taxon>
        <taxon>Sapindales</taxon>
        <taxon>Anacardiaceae</taxon>
        <taxon>Pistacia</taxon>
    </lineage>
</organism>
<proteinExistence type="predicted"/>
<dbReference type="Proteomes" id="UP001164250">
    <property type="component" value="Chromosome 11"/>
</dbReference>
<accession>A0ACC1A8G9</accession>
<sequence length="66" mass="7771">MVKEIKLSLVTFEIRLEIRLLAHRKAILQWILSTKFLGYWCDVEYIVAKDMADVRLRACMKGEMLA</sequence>
<evidence type="ECO:0000313" key="1">
    <source>
        <dbReference type="EMBL" id="KAJ0083523.1"/>
    </source>
</evidence>
<evidence type="ECO:0000313" key="2">
    <source>
        <dbReference type="Proteomes" id="UP001164250"/>
    </source>
</evidence>
<keyword evidence="2" id="KW-1185">Reference proteome</keyword>
<gene>
    <name evidence="1" type="ORF">Patl1_29574</name>
</gene>
<name>A0ACC1A8G9_9ROSI</name>
<protein>
    <submittedName>
        <fullName evidence="1">Uncharacterized protein</fullName>
    </submittedName>
</protein>
<comment type="caution">
    <text evidence="1">The sequence shown here is derived from an EMBL/GenBank/DDBJ whole genome shotgun (WGS) entry which is preliminary data.</text>
</comment>
<dbReference type="EMBL" id="CM047907">
    <property type="protein sequence ID" value="KAJ0083523.1"/>
    <property type="molecule type" value="Genomic_DNA"/>
</dbReference>